<evidence type="ECO:0000313" key="2">
    <source>
        <dbReference type="Proteomes" id="UP001250662"/>
    </source>
</evidence>
<dbReference type="EMBL" id="JAVRHU010000001">
    <property type="protein sequence ID" value="MDT0620803.1"/>
    <property type="molecule type" value="Genomic_DNA"/>
</dbReference>
<dbReference type="Proteomes" id="UP001250662">
    <property type="component" value="Unassembled WGS sequence"/>
</dbReference>
<name>A0ABU3BF69_9FLAO</name>
<protein>
    <submittedName>
        <fullName evidence="1">Uncharacterized protein</fullName>
    </submittedName>
</protein>
<keyword evidence="2" id="KW-1185">Reference proteome</keyword>
<reference evidence="1 2" key="1">
    <citation type="submission" date="2023-09" db="EMBL/GenBank/DDBJ databases">
        <authorList>
            <person name="Rey-Velasco X."/>
        </authorList>
    </citation>
    <scope>NUCLEOTIDE SEQUENCE [LARGE SCALE GENOMIC DNA]</scope>
    <source>
        <strain evidence="1 2">P007</strain>
    </source>
</reference>
<comment type="caution">
    <text evidence="1">The sequence shown here is derived from an EMBL/GenBank/DDBJ whole genome shotgun (WGS) entry which is preliminary data.</text>
</comment>
<dbReference type="RefSeq" id="WP_311387068.1">
    <property type="nucleotide sequence ID" value="NZ_JAVRHU010000001.1"/>
</dbReference>
<proteinExistence type="predicted"/>
<accession>A0ABU3BF69</accession>
<evidence type="ECO:0000313" key="1">
    <source>
        <dbReference type="EMBL" id="MDT0620803.1"/>
    </source>
</evidence>
<gene>
    <name evidence="1" type="ORF">RM520_04145</name>
</gene>
<organism evidence="1 2">
    <name type="scientific">Croceitalea vernalis</name>
    <dbReference type="NCBI Taxonomy" id="3075599"/>
    <lineage>
        <taxon>Bacteria</taxon>
        <taxon>Pseudomonadati</taxon>
        <taxon>Bacteroidota</taxon>
        <taxon>Flavobacteriia</taxon>
        <taxon>Flavobacteriales</taxon>
        <taxon>Flavobacteriaceae</taxon>
        <taxon>Croceitalea</taxon>
    </lineage>
</organism>
<sequence length="116" mass="13392">MAQIDDSHTTKHFYSDLAHRDALNEQQLILVTADDHKDFWRDQNEFEALLAETDAEGYLIYLTAKGYAYRLHQRDCSLACSHSEYYLNKAAFYAINGQDDVDMALTVKTKKPQVKN</sequence>